<organism evidence="2 3">
    <name type="scientific">Compostibacter hankyongensis</name>
    <dbReference type="NCBI Taxonomy" id="1007089"/>
    <lineage>
        <taxon>Bacteria</taxon>
        <taxon>Pseudomonadati</taxon>
        <taxon>Bacteroidota</taxon>
        <taxon>Chitinophagia</taxon>
        <taxon>Chitinophagales</taxon>
        <taxon>Chitinophagaceae</taxon>
        <taxon>Compostibacter</taxon>
    </lineage>
</organism>
<feature type="transmembrane region" description="Helical" evidence="1">
    <location>
        <begin position="20"/>
        <end position="39"/>
    </location>
</feature>
<name>A0ABP8G422_9BACT</name>
<dbReference type="Proteomes" id="UP001501207">
    <property type="component" value="Unassembled WGS sequence"/>
</dbReference>
<keyword evidence="1" id="KW-0812">Transmembrane</keyword>
<comment type="caution">
    <text evidence="2">The sequence shown here is derived from an EMBL/GenBank/DDBJ whole genome shotgun (WGS) entry which is preliminary data.</text>
</comment>
<dbReference type="Pfam" id="PF11667">
    <property type="entry name" value="DUF3267"/>
    <property type="match status" value="1"/>
</dbReference>
<keyword evidence="1" id="KW-1133">Transmembrane helix</keyword>
<evidence type="ECO:0000313" key="2">
    <source>
        <dbReference type="EMBL" id="GAA4317074.1"/>
    </source>
</evidence>
<protein>
    <recommendedName>
        <fullName evidence="4">DUF3267 domain-containing protein</fullName>
    </recommendedName>
</protein>
<gene>
    <name evidence="2" type="ORF">GCM10023143_28950</name>
</gene>
<feature type="transmembrane region" description="Helical" evidence="1">
    <location>
        <begin position="118"/>
        <end position="135"/>
    </location>
</feature>
<sequence length="170" mass="18893">MEQHTGQQKRLSAAAARANLYALLFVMPIFVLYAVPYRMIWGRNLATAALGVKWPHPLLLLLCLGAGILLHELIHGLTWAFFCRSGLRSVRFGILWRSLTPYCHCTAPLKRWQYKTGALMPALLLGLGPALYGLATGALSALCFGFIFTLAGAGDFLIVWRLWKTGKHRP</sequence>
<dbReference type="InterPro" id="IPR021683">
    <property type="entry name" value="DUF3267"/>
</dbReference>
<feature type="transmembrane region" description="Helical" evidence="1">
    <location>
        <begin position="141"/>
        <end position="163"/>
    </location>
</feature>
<evidence type="ECO:0000313" key="3">
    <source>
        <dbReference type="Proteomes" id="UP001501207"/>
    </source>
</evidence>
<evidence type="ECO:0000256" key="1">
    <source>
        <dbReference type="SAM" id="Phobius"/>
    </source>
</evidence>
<dbReference type="EMBL" id="BAABFN010000019">
    <property type="protein sequence ID" value="GAA4317074.1"/>
    <property type="molecule type" value="Genomic_DNA"/>
</dbReference>
<reference evidence="3" key="1">
    <citation type="journal article" date="2019" name="Int. J. Syst. Evol. Microbiol.">
        <title>The Global Catalogue of Microorganisms (GCM) 10K type strain sequencing project: providing services to taxonomists for standard genome sequencing and annotation.</title>
        <authorList>
            <consortium name="The Broad Institute Genomics Platform"/>
            <consortium name="The Broad Institute Genome Sequencing Center for Infectious Disease"/>
            <person name="Wu L."/>
            <person name="Ma J."/>
        </authorList>
    </citation>
    <scope>NUCLEOTIDE SEQUENCE [LARGE SCALE GENOMIC DNA]</scope>
    <source>
        <strain evidence="3">JCM 17664</strain>
    </source>
</reference>
<keyword evidence="3" id="KW-1185">Reference proteome</keyword>
<proteinExistence type="predicted"/>
<feature type="transmembrane region" description="Helical" evidence="1">
    <location>
        <begin position="59"/>
        <end position="82"/>
    </location>
</feature>
<keyword evidence="1" id="KW-0472">Membrane</keyword>
<evidence type="ECO:0008006" key="4">
    <source>
        <dbReference type="Google" id="ProtNLM"/>
    </source>
</evidence>
<accession>A0ABP8G422</accession>